<protein>
    <submittedName>
        <fullName evidence="1">Uncharacterized protein</fullName>
    </submittedName>
</protein>
<sequence length="77" mass="8667">YILCNSSDLASECTNPHDTRYYREEFSCMISILEGVVEPYFRELLTAALDLLISCHCAGGTSYPNCIQVSFDQVSFD</sequence>
<evidence type="ECO:0000313" key="2">
    <source>
        <dbReference type="Proteomes" id="UP000541444"/>
    </source>
</evidence>
<reference evidence="1 2" key="1">
    <citation type="journal article" date="2020" name="IScience">
        <title>Genome Sequencing of the Endangered Kingdonia uniflora (Circaeasteraceae, Ranunculales) Reveals Potential Mechanisms of Evolutionary Specialization.</title>
        <authorList>
            <person name="Sun Y."/>
            <person name="Deng T."/>
            <person name="Zhang A."/>
            <person name="Moore M.J."/>
            <person name="Landis J.B."/>
            <person name="Lin N."/>
            <person name="Zhang H."/>
            <person name="Zhang X."/>
            <person name="Huang J."/>
            <person name="Zhang X."/>
            <person name="Sun H."/>
            <person name="Wang H."/>
        </authorList>
    </citation>
    <scope>NUCLEOTIDE SEQUENCE [LARGE SCALE GENOMIC DNA]</scope>
    <source>
        <strain evidence="1">TB1705</strain>
        <tissue evidence="1">Leaf</tissue>
    </source>
</reference>
<name>A0A7J7M4F5_9MAGN</name>
<dbReference type="AlphaFoldDB" id="A0A7J7M4F5"/>
<accession>A0A7J7M4F5</accession>
<evidence type="ECO:0000313" key="1">
    <source>
        <dbReference type="EMBL" id="KAF6149781.1"/>
    </source>
</evidence>
<keyword evidence="2" id="KW-1185">Reference proteome</keyword>
<feature type="non-terminal residue" evidence="1">
    <location>
        <position position="1"/>
    </location>
</feature>
<dbReference type="EMBL" id="JACGCM010001782">
    <property type="protein sequence ID" value="KAF6149781.1"/>
    <property type="molecule type" value="Genomic_DNA"/>
</dbReference>
<dbReference type="Proteomes" id="UP000541444">
    <property type="component" value="Unassembled WGS sequence"/>
</dbReference>
<dbReference type="OrthoDB" id="18781at2759"/>
<comment type="caution">
    <text evidence="1">The sequence shown here is derived from an EMBL/GenBank/DDBJ whole genome shotgun (WGS) entry which is preliminary data.</text>
</comment>
<gene>
    <name evidence="1" type="ORF">GIB67_017514</name>
</gene>
<organism evidence="1 2">
    <name type="scientific">Kingdonia uniflora</name>
    <dbReference type="NCBI Taxonomy" id="39325"/>
    <lineage>
        <taxon>Eukaryota</taxon>
        <taxon>Viridiplantae</taxon>
        <taxon>Streptophyta</taxon>
        <taxon>Embryophyta</taxon>
        <taxon>Tracheophyta</taxon>
        <taxon>Spermatophyta</taxon>
        <taxon>Magnoliopsida</taxon>
        <taxon>Ranunculales</taxon>
        <taxon>Circaeasteraceae</taxon>
        <taxon>Kingdonia</taxon>
    </lineage>
</organism>
<proteinExistence type="predicted"/>